<name>A0A1I8Q1P2_STOCA</name>
<protein>
    <recommendedName>
        <fullName evidence="3">Sulfotransferase domain-containing protein</fullName>
    </recommendedName>
</protein>
<dbReference type="STRING" id="35570.A0A1I8Q1P2"/>
<evidence type="ECO:0000259" key="3">
    <source>
        <dbReference type="Pfam" id="PF00685"/>
    </source>
</evidence>
<evidence type="ECO:0000313" key="5">
    <source>
        <dbReference type="Proteomes" id="UP000095300"/>
    </source>
</evidence>
<dbReference type="KEGG" id="scac:106093330"/>
<accession>A0A1I8Q1P2</accession>
<dbReference type="Proteomes" id="UP000095300">
    <property type="component" value="Unassembled WGS sequence"/>
</dbReference>
<sequence length="324" mass="38013">MFISRLILSASCKNHSSMPMKVYAAEGPQIPLKKNWLDSWCALPASYEAVAKAILNYEIHSDDVFCLTYMKSGTTWMQEAVWLLLNNLDYEKSKAASLSLRSPFLELEGVHPNIFNTLDMVKNLERPRVIKTHLPANLMPQQIWVTKPKIIYLARNCKDVVVSTYHFMNNLGYRLDNDFENFVNDFMNNEIWYTSYWSHVLDYWKMRHEPYILFMTYEEMQRDLKGVLQKLCTFLERPQLKPDEMEKMLEHLSFEKMKANNQVNATQALKNLPTTKEEFQFLRRGVVGSYKDEMSPALQAKIDKWSSEFLAQHGLTEEDIFGKF</sequence>
<dbReference type="InterPro" id="IPR027417">
    <property type="entry name" value="P-loop_NTPase"/>
</dbReference>
<dbReference type="AlphaFoldDB" id="A0A1I8Q1P2"/>
<keyword evidence="2" id="KW-0808">Transferase</keyword>
<gene>
    <name evidence="4" type="primary">106093330</name>
</gene>
<dbReference type="EnsemblMetazoa" id="SCAU013042-RA">
    <property type="protein sequence ID" value="SCAU013042-PA"/>
    <property type="gene ID" value="SCAU013042"/>
</dbReference>
<comment type="similarity">
    <text evidence="1">Belongs to the sulfotransferase 1 family.</text>
</comment>
<dbReference type="InterPro" id="IPR000863">
    <property type="entry name" value="Sulfotransferase_dom"/>
</dbReference>
<dbReference type="Gene3D" id="3.40.50.300">
    <property type="entry name" value="P-loop containing nucleotide triphosphate hydrolases"/>
    <property type="match status" value="1"/>
</dbReference>
<organism evidence="4 5">
    <name type="scientific">Stomoxys calcitrans</name>
    <name type="common">Stable fly</name>
    <name type="synonym">Conops calcitrans</name>
    <dbReference type="NCBI Taxonomy" id="35570"/>
    <lineage>
        <taxon>Eukaryota</taxon>
        <taxon>Metazoa</taxon>
        <taxon>Ecdysozoa</taxon>
        <taxon>Arthropoda</taxon>
        <taxon>Hexapoda</taxon>
        <taxon>Insecta</taxon>
        <taxon>Pterygota</taxon>
        <taxon>Neoptera</taxon>
        <taxon>Endopterygota</taxon>
        <taxon>Diptera</taxon>
        <taxon>Brachycera</taxon>
        <taxon>Muscomorpha</taxon>
        <taxon>Muscoidea</taxon>
        <taxon>Muscidae</taxon>
        <taxon>Stomoxys</taxon>
    </lineage>
</organism>
<dbReference type="GO" id="GO:0008146">
    <property type="term" value="F:sulfotransferase activity"/>
    <property type="evidence" value="ECO:0007669"/>
    <property type="project" value="InterPro"/>
</dbReference>
<keyword evidence="5" id="KW-1185">Reference proteome</keyword>
<proteinExistence type="inferred from homology"/>
<evidence type="ECO:0000256" key="2">
    <source>
        <dbReference type="ARBA" id="ARBA00022679"/>
    </source>
</evidence>
<dbReference type="PANTHER" id="PTHR11783">
    <property type="entry name" value="SULFOTRANSFERASE SULT"/>
    <property type="match status" value="1"/>
</dbReference>
<feature type="domain" description="Sulfotransferase" evidence="3">
    <location>
        <begin position="62"/>
        <end position="312"/>
    </location>
</feature>
<dbReference type="SUPFAM" id="SSF52540">
    <property type="entry name" value="P-loop containing nucleoside triphosphate hydrolases"/>
    <property type="match status" value="1"/>
</dbReference>
<evidence type="ECO:0000256" key="1">
    <source>
        <dbReference type="ARBA" id="ARBA00005771"/>
    </source>
</evidence>
<dbReference type="VEuPathDB" id="VectorBase:SCAU013042"/>
<dbReference type="OrthoDB" id="205623at2759"/>
<reference evidence="4" key="1">
    <citation type="submission" date="2020-05" db="UniProtKB">
        <authorList>
            <consortium name="EnsemblMetazoa"/>
        </authorList>
    </citation>
    <scope>IDENTIFICATION</scope>
    <source>
        <strain evidence="4">USDA</strain>
    </source>
</reference>
<evidence type="ECO:0000313" key="4">
    <source>
        <dbReference type="EnsemblMetazoa" id="SCAU013042-PA"/>
    </source>
</evidence>
<dbReference type="Pfam" id="PF00685">
    <property type="entry name" value="Sulfotransfer_1"/>
    <property type="match status" value="1"/>
</dbReference>